<dbReference type="InterPro" id="IPR036005">
    <property type="entry name" value="Creatinase/aminopeptidase-like"/>
</dbReference>
<dbReference type="AlphaFoldDB" id="A0A0L6VH17"/>
<dbReference type="CDD" id="cd01088">
    <property type="entry name" value="MetAP2"/>
    <property type="match status" value="1"/>
</dbReference>
<feature type="binding site" evidence="6">
    <location>
        <position position="222"/>
    </location>
    <ligand>
        <name>substrate</name>
    </ligand>
</feature>
<dbReference type="InterPro" id="IPR050247">
    <property type="entry name" value="Met_Aminopeptidase_Type2"/>
</dbReference>
<evidence type="ECO:0000259" key="8">
    <source>
        <dbReference type="Pfam" id="PF00557"/>
    </source>
</evidence>
<comment type="caution">
    <text evidence="9">The sequence shown here is derived from an EMBL/GenBank/DDBJ whole genome shotgun (WGS) entry which is preliminary data.</text>
</comment>
<dbReference type="GO" id="GO:0046872">
    <property type="term" value="F:metal ion binding"/>
    <property type="evidence" value="ECO:0007669"/>
    <property type="project" value="UniProtKB-UniRule"/>
</dbReference>
<evidence type="ECO:0000313" key="10">
    <source>
        <dbReference type="Proteomes" id="UP000037035"/>
    </source>
</evidence>
<accession>A0A0L6VH17</accession>
<dbReference type="InterPro" id="IPR036390">
    <property type="entry name" value="WH_DNA-bd_sf"/>
</dbReference>
<dbReference type="EC" id="3.4.11.18" evidence="6"/>
<dbReference type="GO" id="GO:0005737">
    <property type="term" value="C:cytoplasm"/>
    <property type="evidence" value="ECO:0007669"/>
    <property type="project" value="UniProtKB-SubCell"/>
</dbReference>
<comment type="cofactor">
    <cofactor evidence="6">
        <name>Co(2+)</name>
        <dbReference type="ChEBI" id="CHEBI:48828"/>
    </cofactor>
    <cofactor evidence="6">
        <name>Zn(2+)</name>
        <dbReference type="ChEBI" id="CHEBI:29105"/>
    </cofactor>
    <cofactor evidence="6">
        <name>Mn(2+)</name>
        <dbReference type="ChEBI" id="CHEBI:29035"/>
    </cofactor>
    <cofactor evidence="6">
        <name>Fe(2+)</name>
        <dbReference type="ChEBI" id="CHEBI:29033"/>
    </cofactor>
    <text evidence="6">Binds 2 divalent metal cations per subunit. Has a high-affinity and a low affinity metal-binding site. The true nature of the physiological cofactor is under debate. The enzyme is active with cobalt, zinc, manganese or divalent iron ions. Most likely, methionine aminopeptidases function as mononuclear Fe(2+)-metalloproteases under physiological conditions, and the catalytically relevant metal-binding site has been assigned to the histidine-containing high-affinity site.</text>
</comment>
<keyword evidence="1 6" id="KW-0031">Aminopeptidase</keyword>
<keyword evidence="4 6" id="KW-0479">Metal-binding</keyword>
<dbReference type="GO" id="GO:0070006">
    <property type="term" value="F:metalloaminopeptidase activity"/>
    <property type="evidence" value="ECO:0007669"/>
    <property type="project" value="UniProtKB-UniRule"/>
</dbReference>
<dbReference type="InterPro" id="IPR018349">
    <property type="entry name" value="Pept_M24A_MAP2_BS"/>
</dbReference>
<evidence type="ECO:0000313" key="9">
    <source>
        <dbReference type="EMBL" id="KNZ60029.1"/>
    </source>
</evidence>
<dbReference type="PROSITE" id="PS01202">
    <property type="entry name" value="MAP_2"/>
    <property type="match status" value="1"/>
</dbReference>
<feature type="binding site" evidence="6">
    <location>
        <position position="273"/>
    </location>
    <ligand>
        <name>a divalent metal cation</name>
        <dbReference type="ChEBI" id="CHEBI:60240"/>
        <label>1</label>
    </ligand>
</feature>
<dbReference type="VEuPathDB" id="FungiDB:VP01_1624g5"/>
<evidence type="ECO:0000256" key="6">
    <source>
        <dbReference type="HAMAP-Rule" id="MF_03175"/>
    </source>
</evidence>
<evidence type="ECO:0000256" key="5">
    <source>
        <dbReference type="ARBA" id="ARBA00022801"/>
    </source>
</evidence>
<feature type="binding site" evidence="6">
    <location>
        <position position="284"/>
    </location>
    <ligand>
        <name>a divalent metal cation</name>
        <dbReference type="ChEBI" id="CHEBI:60240"/>
        <label>1</label>
    </ligand>
</feature>
<name>A0A0L6VH17_9BASI</name>
<feature type="compositionally biased region" description="Basic residues" evidence="7">
    <location>
        <begin position="79"/>
        <end position="92"/>
    </location>
</feature>
<proteinExistence type="inferred from homology"/>
<dbReference type="InterPro" id="IPR000994">
    <property type="entry name" value="Pept_M24"/>
</dbReference>
<feature type="domain" description="Peptidase M24" evidence="8">
    <location>
        <begin position="159"/>
        <end position="388"/>
    </location>
</feature>
<comment type="similarity">
    <text evidence="6">Belongs to the peptidase M24A family. Methionine aminopeptidase eukaryotic type 2 subfamily.</text>
</comment>
<dbReference type="SUPFAM" id="SSF46785">
    <property type="entry name" value="Winged helix' DNA-binding domain"/>
    <property type="match status" value="1"/>
</dbReference>
<dbReference type="Gene3D" id="3.90.230.10">
    <property type="entry name" value="Creatinase/methionine aminopeptidase superfamily"/>
    <property type="match status" value="1"/>
</dbReference>
<comment type="function">
    <text evidence="6">Cotranslationally removes the N-terminal methionine from nascent proteins. The N-terminal methionine is often cleaved when the second residue in the primary sequence is small and uncharged (Met-Ala-, Cys, Gly, Pro, Ser, Thr, or Val).</text>
</comment>
<dbReference type="OrthoDB" id="7848262at2759"/>
<evidence type="ECO:0000256" key="1">
    <source>
        <dbReference type="ARBA" id="ARBA00022438"/>
    </source>
</evidence>
<feature type="binding site" evidence="6">
    <location>
        <position position="481"/>
    </location>
    <ligand>
        <name>a divalent metal cation</name>
        <dbReference type="ChEBI" id="CHEBI:60240"/>
        <label>1</label>
    </ligand>
</feature>
<dbReference type="SUPFAM" id="SSF55920">
    <property type="entry name" value="Creatinase/aminopeptidase"/>
    <property type="match status" value="1"/>
</dbReference>
<evidence type="ECO:0000256" key="4">
    <source>
        <dbReference type="ARBA" id="ARBA00022723"/>
    </source>
</evidence>
<dbReference type="HAMAP" id="MF_03175">
    <property type="entry name" value="MetAP_2_euk"/>
    <property type="match status" value="1"/>
</dbReference>
<dbReference type="STRING" id="27349.A0A0L6VH17"/>
<dbReference type="PANTHER" id="PTHR45777:SF2">
    <property type="entry name" value="METHIONINE AMINOPEPTIDASE 2"/>
    <property type="match status" value="1"/>
</dbReference>
<comment type="subcellular location">
    <subcellularLocation>
        <location evidence="6">Cytoplasm</location>
    </subcellularLocation>
</comment>
<feature type="compositionally biased region" description="Acidic residues" evidence="7">
    <location>
        <begin position="32"/>
        <end position="54"/>
    </location>
</feature>
<dbReference type="Proteomes" id="UP000037035">
    <property type="component" value="Unassembled WGS sequence"/>
</dbReference>
<feature type="binding site" evidence="6">
    <location>
        <position position="284"/>
    </location>
    <ligand>
        <name>a divalent metal cation</name>
        <dbReference type="ChEBI" id="CHEBI:60240"/>
        <label>2</label>
        <note>catalytic</note>
    </ligand>
</feature>
<keyword evidence="5 6" id="KW-0378">Hydrolase</keyword>
<feature type="binding site" evidence="6">
    <location>
        <position position="361"/>
    </location>
    <ligand>
        <name>substrate</name>
    </ligand>
</feature>
<dbReference type="EMBL" id="LAVV01006420">
    <property type="protein sequence ID" value="KNZ60029.1"/>
    <property type="molecule type" value="Genomic_DNA"/>
</dbReference>
<feature type="binding site" evidence="6">
    <location>
        <position position="387"/>
    </location>
    <ligand>
        <name>a divalent metal cation</name>
        <dbReference type="ChEBI" id="CHEBI:60240"/>
        <label>2</label>
        <note>catalytic</note>
    </ligand>
</feature>
<feature type="region of interest" description="Disordered" evidence="7">
    <location>
        <begin position="1"/>
        <end position="138"/>
    </location>
</feature>
<reference evidence="9 10" key="1">
    <citation type="submission" date="2015-08" db="EMBL/GenBank/DDBJ databases">
        <title>Next Generation Sequencing and Analysis of the Genome of Puccinia sorghi L Schw, the Causal Agent of Maize Common Rust.</title>
        <authorList>
            <person name="Rochi L."/>
            <person name="Burguener G."/>
            <person name="Darino M."/>
            <person name="Turjanski A."/>
            <person name="Kreff E."/>
            <person name="Dieguez M.J."/>
            <person name="Sacco F."/>
        </authorList>
    </citation>
    <scope>NUCLEOTIDE SEQUENCE [LARGE SCALE GENOMIC DNA]</scope>
    <source>
        <strain evidence="9 10">RO10H11247</strain>
    </source>
</reference>
<sequence>MTIAVPQSAPQDLPGTEKISKPTVKLALKADQEDDDDDDDDDGDEENGKEDAGDDGVASPAENEFELTFNWREFQDGTKKKKKKKKKPKKKKTGEAGSSKQSSPPRVPVSKLFPNGNYPCGEETPYEGENSYRTSSAEKRELERLAAQEDPDSPENYNSIRRAAEVHRQVRKYVSETIKPGMTMTEIAEMVEDGTRALVEVDGLHRGIGFPTGLSLNHCAAHYTPNAGDNIGLPFNTFPHSPIGLLIFFHPYSPVFFNILLLVLSSDDVLKVDFGVHVSGRILDSAFTLNFNHKYDKLLEAVRAATNTGVREAGIDARLCDIGASIQETMESYEVEVDGKVHKVKAIRNLTGHNILPYHIHGGKSVPIVANSDETAIMEEGDHFAVETFGSTGRGYVMDDGDCSHYAKNPDVNKPIRLARAKTLLNTINKHFDTLPFCKRYLDRLGETRYYAALDNLVNLGIVQAYPPLSDIQGCMTAQYEHTIILRPTCKEVVSRGVDY</sequence>
<dbReference type="Gene3D" id="1.10.10.10">
    <property type="entry name" value="Winged helix-like DNA-binding domain superfamily/Winged helix DNA-binding domain"/>
    <property type="match status" value="1"/>
</dbReference>
<evidence type="ECO:0000256" key="7">
    <source>
        <dbReference type="SAM" id="MobiDB-lite"/>
    </source>
</evidence>
<feature type="binding site" evidence="6">
    <location>
        <position position="481"/>
    </location>
    <ligand>
        <name>a divalent metal cation</name>
        <dbReference type="ChEBI" id="CHEBI:60240"/>
        <label>2</label>
        <note>catalytic</note>
    </ligand>
</feature>
<dbReference type="InterPro" id="IPR002468">
    <property type="entry name" value="Pept_M24A_MAP2"/>
</dbReference>
<gene>
    <name evidence="9" type="primary">map</name>
    <name evidence="9" type="ORF">VP01_1624g5</name>
</gene>
<dbReference type="GO" id="GO:0006508">
    <property type="term" value="P:proteolysis"/>
    <property type="evidence" value="ECO:0007669"/>
    <property type="project" value="UniProtKB-KW"/>
</dbReference>
<keyword evidence="3 6" id="KW-0645">Protease</keyword>
<feature type="binding site" evidence="6">
    <location>
        <position position="353"/>
    </location>
    <ligand>
        <name>a divalent metal cation</name>
        <dbReference type="ChEBI" id="CHEBI:60240"/>
        <label>2</label>
        <note>catalytic</note>
    </ligand>
</feature>
<keyword evidence="10" id="KW-1185">Reference proteome</keyword>
<evidence type="ECO:0000256" key="2">
    <source>
        <dbReference type="ARBA" id="ARBA00022490"/>
    </source>
</evidence>
<dbReference type="GO" id="GO:0004239">
    <property type="term" value="F:initiator methionyl aminopeptidase activity"/>
    <property type="evidence" value="ECO:0007669"/>
    <property type="project" value="UniProtKB-UniRule"/>
</dbReference>
<keyword evidence="2 6" id="KW-0963">Cytoplasm</keyword>
<evidence type="ECO:0000256" key="3">
    <source>
        <dbReference type="ARBA" id="ARBA00022670"/>
    </source>
</evidence>
<dbReference type="InterPro" id="IPR036388">
    <property type="entry name" value="WH-like_DNA-bd_sf"/>
</dbReference>
<organism evidence="9 10">
    <name type="scientific">Puccinia sorghi</name>
    <dbReference type="NCBI Taxonomy" id="27349"/>
    <lineage>
        <taxon>Eukaryota</taxon>
        <taxon>Fungi</taxon>
        <taxon>Dikarya</taxon>
        <taxon>Basidiomycota</taxon>
        <taxon>Pucciniomycotina</taxon>
        <taxon>Pucciniomycetes</taxon>
        <taxon>Pucciniales</taxon>
        <taxon>Pucciniaceae</taxon>
        <taxon>Puccinia</taxon>
    </lineage>
</organism>
<protein>
    <recommendedName>
        <fullName evidence="6">Methionine aminopeptidase 2</fullName>
        <shortName evidence="6">MAP 2</shortName>
        <shortName evidence="6">MetAP 2</shortName>
        <ecNumber evidence="6">3.4.11.18</ecNumber>
    </recommendedName>
    <alternativeName>
        <fullName evidence="6">Peptidase M</fullName>
    </alternativeName>
</protein>
<comment type="catalytic activity">
    <reaction evidence="6">
        <text>Release of N-terminal amino acids, preferentially methionine, from peptides and arylamides.</text>
        <dbReference type="EC" id="3.4.11.18"/>
    </reaction>
</comment>
<dbReference type="NCBIfam" id="TIGR00501">
    <property type="entry name" value="met_pdase_II"/>
    <property type="match status" value="1"/>
</dbReference>
<dbReference type="PANTHER" id="PTHR45777">
    <property type="entry name" value="METHIONINE AMINOPEPTIDASE 2"/>
    <property type="match status" value="1"/>
</dbReference>
<dbReference type="Pfam" id="PF00557">
    <property type="entry name" value="Peptidase_M24"/>
    <property type="match status" value="1"/>
</dbReference>